<keyword evidence="4" id="KW-0378">Hydrolase</keyword>
<dbReference type="PANTHER" id="PTHR12992">
    <property type="entry name" value="NUDIX HYDROLASE"/>
    <property type="match status" value="1"/>
</dbReference>
<evidence type="ECO:0000256" key="1">
    <source>
        <dbReference type="ARBA" id="ARBA00001936"/>
    </source>
</evidence>
<accession>A0ABS2Q442</accession>
<evidence type="ECO:0000313" key="9">
    <source>
        <dbReference type="Proteomes" id="UP000808914"/>
    </source>
</evidence>
<comment type="caution">
    <text evidence="8">The sequence shown here is derived from an EMBL/GenBank/DDBJ whole genome shotgun (WGS) entry which is preliminary data.</text>
</comment>
<evidence type="ECO:0000256" key="3">
    <source>
        <dbReference type="ARBA" id="ARBA00022723"/>
    </source>
</evidence>
<evidence type="ECO:0000256" key="4">
    <source>
        <dbReference type="ARBA" id="ARBA00022801"/>
    </source>
</evidence>
<name>A0ABS2Q442_9BACL</name>
<dbReference type="PANTHER" id="PTHR12992:SF11">
    <property type="entry name" value="MITOCHONDRIAL COENZYME A DIPHOSPHATASE NUDT8"/>
    <property type="match status" value="1"/>
</dbReference>
<dbReference type="Proteomes" id="UP000808914">
    <property type="component" value="Unassembled WGS sequence"/>
</dbReference>
<proteinExistence type="predicted"/>
<keyword evidence="6" id="KW-0464">Manganese</keyword>
<keyword evidence="9" id="KW-1185">Reference proteome</keyword>
<dbReference type="InterPro" id="IPR000086">
    <property type="entry name" value="NUDIX_hydrolase_dom"/>
</dbReference>
<dbReference type="Gene3D" id="3.90.79.10">
    <property type="entry name" value="Nucleoside Triphosphate Pyrophosphohydrolase"/>
    <property type="match status" value="1"/>
</dbReference>
<dbReference type="PROSITE" id="PS51462">
    <property type="entry name" value="NUDIX"/>
    <property type="match status" value="1"/>
</dbReference>
<dbReference type="EMBL" id="JAFBER010000038">
    <property type="protein sequence ID" value="MBM7647003.1"/>
    <property type="molecule type" value="Genomic_DNA"/>
</dbReference>
<dbReference type="Pfam" id="PF00293">
    <property type="entry name" value="NUDIX"/>
    <property type="match status" value="1"/>
</dbReference>
<organism evidence="8 9">
    <name type="scientific">Scopulibacillus daqui</name>
    <dbReference type="NCBI Taxonomy" id="1469162"/>
    <lineage>
        <taxon>Bacteria</taxon>
        <taxon>Bacillati</taxon>
        <taxon>Bacillota</taxon>
        <taxon>Bacilli</taxon>
        <taxon>Bacillales</taxon>
        <taxon>Sporolactobacillaceae</taxon>
        <taxon>Scopulibacillus</taxon>
    </lineage>
</organism>
<dbReference type="SUPFAM" id="SSF55811">
    <property type="entry name" value="Nudix"/>
    <property type="match status" value="1"/>
</dbReference>
<evidence type="ECO:0000259" key="7">
    <source>
        <dbReference type="PROSITE" id="PS51462"/>
    </source>
</evidence>
<evidence type="ECO:0000313" key="8">
    <source>
        <dbReference type="EMBL" id="MBM7647003.1"/>
    </source>
</evidence>
<dbReference type="CDD" id="cd03426">
    <property type="entry name" value="NUDIX_CoAse_Nudt7"/>
    <property type="match status" value="1"/>
</dbReference>
<dbReference type="InterPro" id="IPR015797">
    <property type="entry name" value="NUDIX_hydrolase-like_dom_sf"/>
</dbReference>
<reference evidence="8 9" key="1">
    <citation type="submission" date="2021-01" db="EMBL/GenBank/DDBJ databases">
        <title>Genomic Encyclopedia of Type Strains, Phase IV (KMG-IV): sequencing the most valuable type-strain genomes for metagenomic binning, comparative biology and taxonomic classification.</title>
        <authorList>
            <person name="Goeker M."/>
        </authorList>
    </citation>
    <scope>NUCLEOTIDE SEQUENCE [LARGE SCALE GENOMIC DNA]</scope>
    <source>
        <strain evidence="8 9">DSM 28236</strain>
    </source>
</reference>
<dbReference type="InterPro" id="IPR045121">
    <property type="entry name" value="CoAse"/>
</dbReference>
<evidence type="ECO:0000256" key="6">
    <source>
        <dbReference type="ARBA" id="ARBA00023211"/>
    </source>
</evidence>
<dbReference type="RefSeq" id="WP_205004872.1">
    <property type="nucleotide sequence ID" value="NZ_JAFBER010000038.1"/>
</dbReference>
<keyword evidence="5" id="KW-0460">Magnesium</keyword>
<keyword evidence="3" id="KW-0479">Metal-binding</keyword>
<feature type="domain" description="Nudix hydrolase" evidence="7">
    <location>
        <begin position="22"/>
        <end position="156"/>
    </location>
</feature>
<evidence type="ECO:0000256" key="2">
    <source>
        <dbReference type="ARBA" id="ARBA00001946"/>
    </source>
</evidence>
<comment type="cofactor">
    <cofactor evidence="1">
        <name>Mn(2+)</name>
        <dbReference type="ChEBI" id="CHEBI:29035"/>
    </cofactor>
</comment>
<evidence type="ECO:0000256" key="5">
    <source>
        <dbReference type="ARBA" id="ARBA00022842"/>
    </source>
</evidence>
<protein>
    <submittedName>
        <fullName evidence="8">8-oxo-dGTP pyrophosphatase MutT (NUDIX family)</fullName>
    </submittedName>
</protein>
<comment type="cofactor">
    <cofactor evidence="2">
        <name>Mg(2+)</name>
        <dbReference type="ChEBI" id="CHEBI:18420"/>
    </cofactor>
</comment>
<sequence>MDLNQIKQKVNEDKGIIDEEQAKKSAVLIPLIEVNEEWHILFEIRSKALRSQPGDICFPGGRYDKKDAGLEDTAIRETSEELGINKSEITLLGDLAIYVPSPQMIVYPFVGYIHSANKIMPNEAEVDSVFSVPLYWLLQQKPDRHIVDLIAKPKADFPFHKIYGGKNYTFRRHFMEELFYDYHEHTIWGLTAKILTHFIEVIQKDWEN</sequence>
<gene>
    <name evidence="8" type="ORF">JOD45_003238</name>
</gene>